<name>A0ABD6E917_9BILA</name>
<evidence type="ECO:0000256" key="1">
    <source>
        <dbReference type="ARBA" id="ARBA00004123"/>
    </source>
</evidence>
<dbReference type="PANTHER" id="PTHR18937">
    <property type="entry name" value="STRUCTURAL MAINTENANCE OF CHROMOSOMES SMC FAMILY MEMBER"/>
    <property type="match status" value="1"/>
</dbReference>
<evidence type="ECO:0000259" key="9">
    <source>
        <dbReference type="SMART" id="SM00968"/>
    </source>
</evidence>
<evidence type="ECO:0000313" key="11">
    <source>
        <dbReference type="Proteomes" id="UP001608902"/>
    </source>
</evidence>
<keyword evidence="4 7" id="KW-0175">Coiled coil</keyword>
<dbReference type="InterPro" id="IPR003395">
    <property type="entry name" value="RecF/RecN/SMC_N"/>
</dbReference>
<dbReference type="FunFam" id="1.20.1060.20:FF:000001">
    <property type="entry name" value="Structural maintenance of chromosomes 1A"/>
    <property type="match status" value="1"/>
</dbReference>
<feature type="coiled-coil region" evidence="7">
    <location>
        <begin position="310"/>
        <end position="379"/>
    </location>
</feature>
<sequence>MFLIEYIQVNEYYTLKGEATKRSAQIESQLDRVLQEQENDKNSLLFEQRRLLAVTEKRKNKEHEIERTSRQMEHMGEKIESQTNLIEEEKKNLQLLEKQVCESKERLEKVSIELNDVSRQLTDAHGDTAESERNRRKHEAIDNLKRVFPDRVYGRLVDLCQPSHRRFQIAITKVLAKHMMSIVCDSAETARESIVYLKEQRFSPETFLPLSILDVRPINEKLRELTEPRGVKLVFDVIQCNAPVARKALQYACGNALVCETPEDAKKLAYGSDRYKAISLDGTLFQQSGVISGGGQELKARARKWDENAIRKLKERRAVLMDESQQLHRSRKKELDVEMKRNQLIQLENRLNITRKDRSKIENQTIRRLENELDAISGELSTIQPKIDEIQGRMDDRCRTIAKLEAERNKVTDEVFRDFCSKINIQDIRQYEQREMRFHEEMQEELKKFDNELDRLHNELEYLRSEDKHLKEKQETDRVKRLNTELELLTKKEEQEHTKLQVLETELENLKMELISKKAAAEDGETEISSLKKNAQQAAREVAAAEKLVIALEQTIHRRRHERHSLLHTCKINGIDIPLEGGTLADIAIDELTPSTSTQNDSESQPTLSVSQEQMDREAIITIDYSSLPDSLREMDDEDEVKRIVEKMNSEINEAQNAIARTCLPNLKASERMEIVKEKEAETTEECELTRKKARRARAQFEKVKADRTKRFQECFDPVANRIDEIYKALSRNQSAQAFLGPENAEEPYLEGIVYNCVAPGKRFRPMDNLSGGEKTVAALALLFALHARSPSPFFVLDEIDAALDNTNIGKVAQFICERARLDMQLIVISLKEEFYNKADSLVGIYPEPAQCTVSGVLSLDLTSYKQSHQDSFEG</sequence>
<dbReference type="GO" id="GO:0005634">
    <property type="term" value="C:nucleus"/>
    <property type="evidence" value="ECO:0007669"/>
    <property type="project" value="UniProtKB-SubCell"/>
</dbReference>
<dbReference type="PIRSF" id="PIRSF005719">
    <property type="entry name" value="SMC"/>
    <property type="match status" value="1"/>
</dbReference>
<evidence type="ECO:0000313" key="10">
    <source>
        <dbReference type="EMBL" id="MFH4974649.1"/>
    </source>
</evidence>
<evidence type="ECO:0000256" key="4">
    <source>
        <dbReference type="ARBA" id="ARBA00023054"/>
    </source>
</evidence>
<dbReference type="Pfam" id="PF06470">
    <property type="entry name" value="SMC_hinge"/>
    <property type="match status" value="1"/>
</dbReference>
<evidence type="ECO:0000256" key="3">
    <source>
        <dbReference type="ARBA" id="ARBA00022776"/>
    </source>
</evidence>
<dbReference type="Proteomes" id="UP001608902">
    <property type="component" value="Unassembled WGS sequence"/>
</dbReference>
<comment type="subcellular location">
    <subcellularLocation>
        <location evidence="1">Nucleus</location>
    </subcellularLocation>
</comment>
<proteinExistence type="predicted"/>
<organism evidence="10 11">
    <name type="scientific">Gnathostoma spinigerum</name>
    <dbReference type="NCBI Taxonomy" id="75299"/>
    <lineage>
        <taxon>Eukaryota</taxon>
        <taxon>Metazoa</taxon>
        <taxon>Ecdysozoa</taxon>
        <taxon>Nematoda</taxon>
        <taxon>Chromadorea</taxon>
        <taxon>Rhabditida</taxon>
        <taxon>Spirurina</taxon>
        <taxon>Gnathostomatomorpha</taxon>
        <taxon>Gnathostomatoidea</taxon>
        <taxon>Gnathostomatidae</taxon>
        <taxon>Gnathostoma</taxon>
    </lineage>
</organism>
<feature type="coiled-coil region" evidence="7">
    <location>
        <begin position="51"/>
        <end position="99"/>
    </location>
</feature>
<dbReference type="AlphaFoldDB" id="A0ABD6E917"/>
<dbReference type="Gene3D" id="3.40.50.300">
    <property type="entry name" value="P-loop containing nucleotide triphosphate hydrolases"/>
    <property type="match status" value="1"/>
</dbReference>
<dbReference type="InterPro" id="IPR027417">
    <property type="entry name" value="P-loop_NTPase"/>
</dbReference>
<evidence type="ECO:0000256" key="5">
    <source>
        <dbReference type="ARBA" id="ARBA00023242"/>
    </source>
</evidence>
<dbReference type="InterPro" id="IPR036277">
    <property type="entry name" value="SMC_hinge_sf"/>
</dbReference>
<evidence type="ECO:0000256" key="6">
    <source>
        <dbReference type="ARBA" id="ARBA00023306"/>
    </source>
</evidence>
<protein>
    <recommendedName>
        <fullName evidence="9">SMC hinge domain-containing protein</fullName>
    </recommendedName>
</protein>
<feature type="region of interest" description="Disordered" evidence="8">
    <location>
        <begin position="594"/>
        <end position="613"/>
    </location>
</feature>
<keyword evidence="11" id="KW-1185">Reference proteome</keyword>
<dbReference type="Gene3D" id="1.20.1060.20">
    <property type="match status" value="1"/>
</dbReference>
<reference evidence="10 11" key="1">
    <citation type="submission" date="2024-08" db="EMBL/GenBank/DDBJ databases">
        <title>Gnathostoma spinigerum genome.</title>
        <authorList>
            <person name="Gonzalez-Bertolin B."/>
            <person name="Monzon S."/>
            <person name="Zaballos A."/>
            <person name="Jimenez P."/>
            <person name="Dekumyoy P."/>
            <person name="Varona S."/>
            <person name="Cuesta I."/>
            <person name="Sumanam S."/>
            <person name="Adisakwattana P."/>
            <person name="Gasser R.B."/>
            <person name="Hernandez-Gonzalez A."/>
            <person name="Young N.D."/>
            <person name="Perteguer M.J."/>
        </authorList>
    </citation>
    <scope>NUCLEOTIDE SEQUENCE [LARGE SCALE GENOMIC DNA]</scope>
    <source>
        <strain evidence="10">AL3</strain>
        <tissue evidence="10">Liver</tissue>
    </source>
</reference>
<dbReference type="SUPFAM" id="SSF75553">
    <property type="entry name" value="Smc hinge domain"/>
    <property type="match status" value="1"/>
</dbReference>
<dbReference type="Gene3D" id="3.30.70.1620">
    <property type="match status" value="1"/>
</dbReference>
<dbReference type="InterPro" id="IPR024704">
    <property type="entry name" value="SMC"/>
</dbReference>
<dbReference type="SMART" id="SM00968">
    <property type="entry name" value="SMC_hinge"/>
    <property type="match status" value="1"/>
</dbReference>
<dbReference type="Pfam" id="PF02463">
    <property type="entry name" value="SMC_N"/>
    <property type="match status" value="1"/>
</dbReference>
<evidence type="ECO:0000256" key="8">
    <source>
        <dbReference type="SAM" id="MobiDB-lite"/>
    </source>
</evidence>
<keyword evidence="3" id="KW-0498">Mitosis</keyword>
<evidence type="ECO:0000256" key="7">
    <source>
        <dbReference type="SAM" id="Coils"/>
    </source>
</evidence>
<evidence type="ECO:0000256" key="2">
    <source>
        <dbReference type="ARBA" id="ARBA00022618"/>
    </source>
</evidence>
<keyword evidence="5" id="KW-0539">Nucleus</keyword>
<comment type="caution">
    <text evidence="10">The sequence shown here is derived from an EMBL/GenBank/DDBJ whole genome shotgun (WGS) entry which is preliminary data.</text>
</comment>
<dbReference type="InterPro" id="IPR010935">
    <property type="entry name" value="SMC_hinge"/>
</dbReference>
<gene>
    <name evidence="10" type="ORF">AB6A40_001358</name>
</gene>
<dbReference type="PANTHER" id="PTHR18937:SF12">
    <property type="entry name" value="STRUCTURAL MAINTENANCE OF CHROMOSOMES PROTEIN"/>
    <property type="match status" value="1"/>
</dbReference>
<dbReference type="GO" id="GO:0051301">
    <property type="term" value="P:cell division"/>
    <property type="evidence" value="ECO:0007669"/>
    <property type="project" value="UniProtKB-KW"/>
</dbReference>
<accession>A0ABD6E917</accession>
<dbReference type="GO" id="GO:0032991">
    <property type="term" value="C:protein-containing complex"/>
    <property type="evidence" value="ECO:0007669"/>
    <property type="project" value="UniProtKB-ARBA"/>
</dbReference>
<feature type="coiled-coil region" evidence="7">
    <location>
        <begin position="428"/>
        <end position="555"/>
    </location>
</feature>
<dbReference type="EMBL" id="JBGFUD010000495">
    <property type="protein sequence ID" value="MFH4974649.1"/>
    <property type="molecule type" value="Genomic_DNA"/>
</dbReference>
<dbReference type="SUPFAM" id="SSF52540">
    <property type="entry name" value="P-loop containing nucleoside triphosphate hydrolases"/>
    <property type="match status" value="1"/>
</dbReference>
<keyword evidence="6" id="KW-0131">Cell cycle</keyword>
<keyword evidence="2" id="KW-0132">Cell division</keyword>
<feature type="domain" description="SMC hinge" evidence="9">
    <location>
        <begin position="150"/>
        <end position="269"/>
    </location>
</feature>